<evidence type="ECO:0000256" key="2">
    <source>
        <dbReference type="SAM" id="Phobius"/>
    </source>
</evidence>
<keyword evidence="6" id="KW-1185">Reference proteome</keyword>
<protein>
    <recommendedName>
        <fullName evidence="7">Ion transport domain-containing protein</fullName>
    </recommendedName>
</protein>
<reference evidence="5 6" key="1">
    <citation type="submission" date="2024-09" db="EMBL/GenBank/DDBJ databases">
        <title>Rethinking Asexuality: The Enigmatic Case of Functional Sexual Genes in Lepraria (Stereocaulaceae).</title>
        <authorList>
            <person name="Doellman M."/>
            <person name="Sun Y."/>
            <person name="Barcenas-Pena A."/>
            <person name="Lumbsch H.T."/>
            <person name="Grewe F."/>
        </authorList>
    </citation>
    <scope>NUCLEOTIDE SEQUENCE [LARGE SCALE GENOMIC DNA]</scope>
    <source>
        <strain evidence="5 6">Mercado 3170</strain>
    </source>
</reference>
<gene>
    <name evidence="5" type="ORF">N7G274_009692</name>
</gene>
<evidence type="ECO:0000259" key="3">
    <source>
        <dbReference type="Pfam" id="PF23190"/>
    </source>
</evidence>
<evidence type="ECO:0000259" key="4">
    <source>
        <dbReference type="Pfam" id="PF23317"/>
    </source>
</evidence>
<feature type="transmembrane region" description="Helical" evidence="2">
    <location>
        <begin position="267"/>
        <end position="284"/>
    </location>
</feature>
<feature type="transmembrane region" description="Helical" evidence="2">
    <location>
        <begin position="434"/>
        <end position="455"/>
    </location>
</feature>
<feature type="coiled-coil region" evidence="1">
    <location>
        <begin position="589"/>
        <end position="616"/>
    </location>
</feature>
<dbReference type="InterPro" id="IPR056337">
    <property type="entry name" value="LHD_YVC1"/>
</dbReference>
<dbReference type="InterPro" id="IPR052971">
    <property type="entry name" value="TRP_calcium_channel"/>
</dbReference>
<dbReference type="PANTHER" id="PTHR35859:SF1">
    <property type="entry name" value="NONSELECTIVE CATION CHANNEL PROTEIN"/>
    <property type="match status" value="1"/>
</dbReference>
<name>A0ABR3ZYG1_9LECA</name>
<evidence type="ECO:0000313" key="5">
    <source>
        <dbReference type="EMBL" id="KAL2037579.1"/>
    </source>
</evidence>
<feature type="transmembrane region" description="Helical" evidence="2">
    <location>
        <begin position="296"/>
        <end position="315"/>
    </location>
</feature>
<dbReference type="EMBL" id="JBEFKJ010000039">
    <property type="protein sequence ID" value="KAL2037579.1"/>
    <property type="molecule type" value="Genomic_DNA"/>
</dbReference>
<dbReference type="Pfam" id="PF23190">
    <property type="entry name" value="LHD_TRPY1"/>
    <property type="match status" value="1"/>
</dbReference>
<feature type="domain" description="Calcium channel YVC1-like C-terminal transmembrane" evidence="4">
    <location>
        <begin position="256"/>
        <end position="534"/>
    </location>
</feature>
<accession>A0ABR3ZYG1</accession>
<comment type="caution">
    <text evidence="5">The sequence shown here is derived from an EMBL/GenBank/DDBJ whole genome shotgun (WGS) entry which is preliminary data.</text>
</comment>
<feature type="transmembrane region" description="Helical" evidence="2">
    <location>
        <begin position="521"/>
        <end position="539"/>
    </location>
</feature>
<feature type="domain" description="YVC1 N-terminal linker helical" evidence="3">
    <location>
        <begin position="43"/>
        <end position="222"/>
    </location>
</feature>
<keyword evidence="1" id="KW-0175">Coiled coil</keyword>
<evidence type="ECO:0000313" key="6">
    <source>
        <dbReference type="Proteomes" id="UP001590950"/>
    </source>
</evidence>
<keyword evidence="2" id="KW-0812">Transmembrane</keyword>
<sequence>MVQWKKLFGLDNQDHHGFRDEMRRLLPSNTDDLVPSAMPPAAVTKVALRLKYQIEQVVPYELEEWKVTKANSPVITRKVIRTAKEAAGKEHEACVVYCLLVCYRWFKRQANIEPWDADLLNVRAVACEVLAKQLIELEEDQEYLLQDLLLKRYSILVNGEETEPANAVERAVDLHALRVIGSSGYQKCISYLWKGWLIQDDQYPSNFIAWDNKANTNYWDHFDPDRMRAPVYQNAVQIFFSIFFLALYTCAINTINSTGDLDVVEGVLYLMTAGFIFDEVAKFWKVGRYYIGFWNVFNSTLYALLCVSFITRLIALGHPVGDAGGQRRKFNELSYNFLAFSAPMFWMRLLLYLDTIRFFGAMLVVLKVMMKESLIFFALLIIIMIGFLQAFIGLDQIDDNARVTSFIMQAMLNSVMQSPDFDGFENFAPPFGLILYYVFTFVVMVVLLNILIALYNSAYADITDNAIDEYMALFSQKTLQFVRAPDENVFIAPFNLVEVFCLIITFEWWMPTARYERLNNYVMGFLYSPLLCITAYIETKQAHRVKRNRRHGERDEDTTEEWEQMANEVDFESDGWAKKVEGTKPNVETDVAVVEIRELREQVEELKKMVSGGRGKEEGG</sequence>
<evidence type="ECO:0008006" key="7">
    <source>
        <dbReference type="Google" id="ProtNLM"/>
    </source>
</evidence>
<evidence type="ECO:0000256" key="1">
    <source>
        <dbReference type="SAM" id="Coils"/>
    </source>
</evidence>
<organism evidence="5 6">
    <name type="scientific">Stereocaulon virgatum</name>
    <dbReference type="NCBI Taxonomy" id="373712"/>
    <lineage>
        <taxon>Eukaryota</taxon>
        <taxon>Fungi</taxon>
        <taxon>Dikarya</taxon>
        <taxon>Ascomycota</taxon>
        <taxon>Pezizomycotina</taxon>
        <taxon>Lecanoromycetes</taxon>
        <taxon>OSLEUM clade</taxon>
        <taxon>Lecanoromycetidae</taxon>
        <taxon>Lecanorales</taxon>
        <taxon>Lecanorineae</taxon>
        <taxon>Stereocaulaceae</taxon>
        <taxon>Stereocaulon</taxon>
    </lineage>
</organism>
<dbReference type="Proteomes" id="UP001590950">
    <property type="component" value="Unassembled WGS sequence"/>
</dbReference>
<dbReference type="InterPro" id="IPR056336">
    <property type="entry name" value="YVC1_C"/>
</dbReference>
<dbReference type="PANTHER" id="PTHR35859">
    <property type="entry name" value="NONSELECTIVE CATION CHANNEL PROTEIN"/>
    <property type="match status" value="1"/>
</dbReference>
<keyword evidence="2" id="KW-0472">Membrane</keyword>
<feature type="transmembrane region" description="Helical" evidence="2">
    <location>
        <begin position="489"/>
        <end position="509"/>
    </location>
</feature>
<feature type="transmembrane region" description="Helical" evidence="2">
    <location>
        <begin position="235"/>
        <end position="255"/>
    </location>
</feature>
<proteinExistence type="predicted"/>
<feature type="transmembrane region" description="Helical" evidence="2">
    <location>
        <begin position="374"/>
        <end position="392"/>
    </location>
</feature>
<dbReference type="Pfam" id="PF23317">
    <property type="entry name" value="YVC1_C"/>
    <property type="match status" value="1"/>
</dbReference>
<keyword evidence="2" id="KW-1133">Transmembrane helix</keyword>